<proteinExistence type="predicted"/>
<evidence type="ECO:0000259" key="6">
    <source>
        <dbReference type="PROSITE" id="PS50026"/>
    </source>
</evidence>
<evidence type="ECO:0000256" key="2">
    <source>
        <dbReference type="ARBA" id="ARBA00022729"/>
    </source>
</evidence>
<dbReference type="InterPro" id="IPR051022">
    <property type="entry name" value="Notch_Cell-Fate_Det"/>
</dbReference>
<dbReference type="Pfam" id="PF00008">
    <property type="entry name" value="EGF"/>
    <property type="match status" value="2"/>
</dbReference>
<feature type="domain" description="EGF-like" evidence="6">
    <location>
        <begin position="97"/>
        <end position="133"/>
    </location>
</feature>
<dbReference type="InterPro" id="IPR000742">
    <property type="entry name" value="EGF"/>
</dbReference>
<dbReference type="GO" id="GO:0032991">
    <property type="term" value="C:protein-containing complex"/>
    <property type="evidence" value="ECO:0007669"/>
    <property type="project" value="TreeGrafter"/>
</dbReference>
<name>A0A8X6H5J1_TRICU</name>
<keyword evidence="8" id="KW-1185">Reference proteome</keyword>
<dbReference type="SMART" id="SM00181">
    <property type="entry name" value="EGF"/>
    <property type="match status" value="3"/>
</dbReference>
<dbReference type="GO" id="GO:0005886">
    <property type="term" value="C:plasma membrane"/>
    <property type="evidence" value="ECO:0007669"/>
    <property type="project" value="TreeGrafter"/>
</dbReference>
<dbReference type="InterPro" id="IPR013032">
    <property type="entry name" value="EGF-like_CS"/>
</dbReference>
<keyword evidence="2" id="KW-0732">Signal</keyword>
<evidence type="ECO:0000256" key="5">
    <source>
        <dbReference type="PROSITE-ProRule" id="PRU00076"/>
    </source>
</evidence>
<evidence type="ECO:0000256" key="3">
    <source>
        <dbReference type="ARBA" id="ARBA00022737"/>
    </source>
</evidence>
<dbReference type="PROSITE" id="PS01186">
    <property type="entry name" value="EGF_2"/>
    <property type="match status" value="1"/>
</dbReference>
<evidence type="ECO:0000313" key="7">
    <source>
        <dbReference type="EMBL" id="GFR17671.1"/>
    </source>
</evidence>
<protein>
    <recommendedName>
        <fullName evidence="6">EGF-like domain-containing protein</fullName>
    </recommendedName>
</protein>
<dbReference type="EMBL" id="BMAO01017681">
    <property type="protein sequence ID" value="GFR17671.1"/>
    <property type="molecule type" value="Genomic_DNA"/>
</dbReference>
<sequence length="151" mass="16819">MKQKKSVNMPTTFLVENNSTPVREIPGFCSEKPCKNGGTCYTVNEKYKCVCKHPYFGDTCEEDPCTGDRCKNGGTCHVSGHIFNCVCRAPFSGVTCEENVCTDNPCLNGGTCYLDGNSFKCKCRRPYFGEKCDKETNMTITDELTEIVKRS</sequence>
<comment type="caution">
    <text evidence="5">Lacks conserved residue(s) required for the propagation of feature annotation.</text>
</comment>
<dbReference type="GO" id="GO:0007157">
    <property type="term" value="P:heterophilic cell-cell adhesion via plasma membrane cell adhesion molecules"/>
    <property type="evidence" value="ECO:0007669"/>
    <property type="project" value="TreeGrafter"/>
</dbReference>
<gene>
    <name evidence="7" type="ORF">TNCT_30721</name>
</gene>
<evidence type="ECO:0000256" key="4">
    <source>
        <dbReference type="ARBA" id="ARBA00023157"/>
    </source>
</evidence>
<evidence type="ECO:0000313" key="8">
    <source>
        <dbReference type="Proteomes" id="UP000887116"/>
    </source>
</evidence>
<reference evidence="7" key="1">
    <citation type="submission" date="2020-07" db="EMBL/GenBank/DDBJ databases">
        <title>Multicomponent nature underlies the extraordinary mechanical properties of spider dragline silk.</title>
        <authorList>
            <person name="Kono N."/>
            <person name="Nakamura H."/>
            <person name="Mori M."/>
            <person name="Yoshida Y."/>
            <person name="Ohtoshi R."/>
            <person name="Malay A.D."/>
            <person name="Moran D.A.P."/>
            <person name="Tomita M."/>
            <person name="Numata K."/>
            <person name="Arakawa K."/>
        </authorList>
    </citation>
    <scope>NUCLEOTIDE SEQUENCE</scope>
</reference>
<dbReference type="PROSITE" id="PS50026">
    <property type="entry name" value="EGF_3"/>
    <property type="match status" value="3"/>
</dbReference>
<feature type="disulfide bond" evidence="5">
    <location>
        <begin position="123"/>
        <end position="132"/>
    </location>
</feature>
<dbReference type="GO" id="GO:0045197">
    <property type="term" value="P:establishment or maintenance of epithelial cell apical/basal polarity"/>
    <property type="evidence" value="ECO:0007669"/>
    <property type="project" value="TreeGrafter"/>
</dbReference>
<comment type="caution">
    <text evidence="7">The sequence shown here is derived from an EMBL/GenBank/DDBJ whole genome shotgun (WGS) entry which is preliminary data.</text>
</comment>
<dbReference type="PANTHER" id="PTHR24049">
    <property type="entry name" value="CRUMBS FAMILY MEMBER"/>
    <property type="match status" value="1"/>
</dbReference>
<dbReference type="SUPFAM" id="SSF57196">
    <property type="entry name" value="EGF/Laminin"/>
    <property type="match status" value="3"/>
</dbReference>
<dbReference type="AlphaFoldDB" id="A0A8X6H5J1"/>
<keyword evidence="4 5" id="KW-1015">Disulfide bond</keyword>
<keyword evidence="1 5" id="KW-0245">EGF-like domain</keyword>
<dbReference type="OrthoDB" id="6423127at2759"/>
<dbReference type="PANTHER" id="PTHR24049:SF22">
    <property type="entry name" value="DROSOPHILA CRUMBS HOMOLOG"/>
    <property type="match status" value="1"/>
</dbReference>
<dbReference type="PROSITE" id="PS00022">
    <property type="entry name" value="EGF_1"/>
    <property type="match status" value="1"/>
</dbReference>
<dbReference type="Proteomes" id="UP000887116">
    <property type="component" value="Unassembled WGS sequence"/>
</dbReference>
<evidence type="ECO:0000256" key="1">
    <source>
        <dbReference type="ARBA" id="ARBA00022536"/>
    </source>
</evidence>
<feature type="domain" description="EGF-like" evidence="6">
    <location>
        <begin position="25"/>
        <end position="61"/>
    </location>
</feature>
<feature type="domain" description="EGF-like" evidence="6">
    <location>
        <begin position="62"/>
        <end position="94"/>
    </location>
</feature>
<accession>A0A8X6H5J1</accession>
<organism evidence="7 8">
    <name type="scientific">Trichonephila clavata</name>
    <name type="common">Joro spider</name>
    <name type="synonym">Nephila clavata</name>
    <dbReference type="NCBI Taxonomy" id="2740835"/>
    <lineage>
        <taxon>Eukaryota</taxon>
        <taxon>Metazoa</taxon>
        <taxon>Ecdysozoa</taxon>
        <taxon>Arthropoda</taxon>
        <taxon>Chelicerata</taxon>
        <taxon>Arachnida</taxon>
        <taxon>Araneae</taxon>
        <taxon>Araneomorphae</taxon>
        <taxon>Entelegynae</taxon>
        <taxon>Araneoidea</taxon>
        <taxon>Nephilidae</taxon>
        <taxon>Trichonephila</taxon>
    </lineage>
</organism>
<feature type="disulfide bond" evidence="5">
    <location>
        <begin position="51"/>
        <end position="60"/>
    </location>
</feature>
<dbReference type="FunFam" id="2.10.25.10:FF:000095">
    <property type="entry name" value="Notch, isoform B"/>
    <property type="match status" value="2"/>
</dbReference>
<dbReference type="CDD" id="cd00054">
    <property type="entry name" value="EGF_CA"/>
    <property type="match status" value="1"/>
</dbReference>
<dbReference type="Pfam" id="PF12661">
    <property type="entry name" value="hEGF"/>
    <property type="match status" value="1"/>
</dbReference>
<dbReference type="Gene3D" id="2.10.25.10">
    <property type="entry name" value="Laminin"/>
    <property type="match status" value="3"/>
</dbReference>
<keyword evidence="3" id="KW-0677">Repeat</keyword>